<evidence type="ECO:0000313" key="2">
    <source>
        <dbReference type="EMBL" id="RMX81259.1"/>
    </source>
</evidence>
<dbReference type="Proteomes" id="UP000282582">
    <property type="component" value="Unassembled WGS sequence"/>
</dbReference>
<sequence>MAEDPTTTPTQTPARPRRSSFAGDTFASLFGANRQPQPRPAQDSGKDSPPNQYPGPISHAAAQAQQRRLSLTTLGLSGSPSSTSPFNSHRGTRRESISSANSGSIDESAVEEDSARDPASGSQPTTPFARRMSFGARALRDVRSPNAGGGGGGGSGQNGNKSPPASIATVKPAQAGTSLSARDAKGRGLSMPEQPTSHRRHYSLSLPYRLHSLTLGMGSGSTEFWNENMRNRAERTSSISGQGSMPMPSNHTRAKSVATMEAPVQEMPARPKEDRRPDHFQERILKGDFYMD</sequence>
<feature type="compositionally biased region" description="Low complexity" evidence="1">
    <location>
        <begin position="1"/>
        <end position="14"/>
    </location>
</feature>
<evidence type="ECO:0000313" key="3">
    <source>
        <dbReference type="EMBL" id="RMY12432.1"/>
    </source>
</evidence>
<name>A0A3M6WRX5_HORWE</name>
<dbReference type="AlphaFoldDB" id="A0A3M6WRX5"/>
<feature type="region of interest" description="Disordered" evidence="1">
    <location>
        <begin position="236"/>
        <end position="292"/>
    </location>
</feature>
<evidence type="ECO:0000313" key="6">
    <source>
        <dbReference type="Proteomes" id="UP000281245"/>
    </source>
</evidence>
<dbReference type="EMBL" id="QWIK01000133">
    <property type="protein sequence ID" value="RMY12432.1"/>
    <property type="molecule type" value="Genomic_DNA"/>
</dbReference>
<dbReference type="Proteomes" id="UP000270230">
    <property type="component" value="Unassembled WGS sequence"/>
</dbReference>
<feature type="compositionally biased region" description="Basic and acidic residues" evidence="1">
    <location>
        <begin position="269"/>
        <end position="286"/>
    </location>
</feature>
<accession>A0A3M6WRX5</accession>
<dbReference type="EMBL" id="QWIJ01000534">
    <property type="protein sequence ID" value="RMX81259.1"/>
    <property type="molecule type" value="Genomic_DNA"/>
</dbReference>
<dbReference type="EMBL" id="QWIN01000604">
    <property type="protein sequence ID" value="RMY49274.1"/>
    <property type="molecule type" value="Genomic_DNA"/>
</dbReference>
<feature type="region of interest" description="Disordered" evidence="1">
    <location>
        <begin position="1"/>
        <end position="198"/>
    </location>
</feature>
<organism evidence="2 6">
    <name type="scientific">Hortaea werneckii</name>
    <name type="common">Black yeast</name>
    <name type="synonym">Cladosporium werneckii</name>
    <dbReference type="NCBI Taxonomy" id="91943"/>
    <lineage>
        <taxon>Eukaryota</taxon>
        <taxon>Fungi</taxon>
        <taxon>Dikarya</taxon>
        <taxon>Ascomycota</taxon>
        <taxon>Pezizomycotina</taxon>
        <taxon>Dothideomycetes</taxon>
        <taxon>Dothideomycetidae</taxon>
        <taxon>Mycosphaerellales</taxon>
        <taxon>Teratosphaeriaceae</taxon>
        <taxon>Hortaea</taxon>
    </lineage>
</organism>
<evidence type="ECO:0000313" key="5">
    <source>
        <dbReference type="Proteomes" id="UP000270230"/>
    </source>
</evidence>
<feature type="compositionally biased region" description="Low complexity" evidence="1">
    <location>
        <begin position="60"/>
        <end position="85"/>
    </location>
</feature>
<comment type="caution">
    <text evidence="2">The sequence shown here is derived from an EMBL/GenBank/DDBJ whole genome shotgun (WGS) entry which is preliminary data.</text>
</comment>
<feature type="compositionally biased region" description="Gly residues" evidence="1">
    <location>
        <begin position="147"/>
        <end position="157"/>
    </location>
</feature>
<proteinExistence type="predicted"/>
<dbReference type="VEuPathDB" id="FungiDB:BTJ68_08504"/>
<reference evidence="5 6" key="1">
    <citation type="journal article" date="2018" name="BMC Genomics">
        <title>Genomic evidence for intraspecific hybridization in a clonal and extremely halotolerant yeast.</title>
        <authorList>
            <person name="Gostincar C."/>
            <person name="Stajich J.E."/>
            <person name="Zupancic J."/>
            <person name="Zalar P."/>
            <person name="Gunde-Cimerman N."/>
        </authorList>
    </citation>
    <scope>NUCLEOTIDE SEQUENCE [LARGE SCALE GENOMIC DNA]</scope>
    <source>
        <strain evidence="4 5">EXF-151</strain>
        <strain evidence="3 7">EXF-6654</strain>
        <strain evidence="2 6">EXF-6656</strain>
    </source>
</reference>
<evidence type="ECO:0000256" key="1">
    <source>
        <dbReference type="SAM" id="MobiDB-lite"/>
    </source>
</evidence>
<gene>
    <name evidence="4" type="ORF">D0865_07585</name>
    <name evidence="3" type="ORF">D0868_02575</name>
    <name evidence="2" type="ORF">D0869_06947</name>
</gene>
<evidence type="ECO:0000313" key="7">
    <source>
        <dbReference type="Proteomes" id="UP000282582"/>
    </source>
</evidence>
<evidence type="ECO:0000313" key="4">
    <source>
        <dbReference type="EMBL" id="RMY49274.1"/>
    </source>
</evidence>
<protein>
    <submittedName>
        <fullName evidence="2">Uncharacterized protein</fullName>
    </submittedName>
</protein>
<dbReference type="Proteomes" id="UP000281245">
    <property type="component" value="Unassembled WGS sequence"/>
</dbReference>
<feature type="compositionally biased region" description="Polar residues" evidence="1">
    <location>
        <begin position="236"/>
        <end position="251"/>
    </location>
</feature>
<dbReference type="OrthoDB" id="5384020at2759"/>